<protein>
    <recommendedName>
        <fullName evidence="2">DUF4283 domain-containing protein</fullName>
    </recommendedName>
</protein>
<proteinExistence type="predicted"/>
<name>A0A438J1W2_VITVI</name>
<dbReference type="EMBL" id="QGNW01000068">
    <property type="protein sequence ID" value="RVX02951.1"/>
    <property type="molecule type" value="Genomic_DNA"/>
</dbReference>
<feature type="region of interest" description="Disordered" evidence="1">
    <location>
        <begin position="229"/>
        <end position="248"/>
    </location>
</feature>
<dbReference type="Pfam" id="PF14111">
    <property type="entry name" value="DUF4283"/>
    <property type="match status" value="1"/>
</dbReference>
<feature type="domain" description="DUF4283" evidence="2">
    <location>
        <begin position="142"/>
        <end position="201"/>
    </location>
</feature>
<gene>
    <name evidence="3" type="ORF">CK203_023238</name>
</gene>
<evidence type="ECO:0000313" key="4">
    <source>
        <dbReference type="Proteomes" id="UP000288805"/>
    </source>
</evidence>
<evidence type="ECO:0000259" key="2">
    <source>
        <dbReference type="Pfam" id="PF14111"/>
    </source>
</evidence>
<organism evidence="3 4">
    <name type="scientific">Vitis vinifera</name>
    <name type="common">Grape</name>
    <dbReference type="NCBI Taxonomy" id="29760"/>
    <lineage>
        <taxon>Eukaryota</taxon>
        <taxon>Viridiplantae</taxon>
        <taxon>Streptophyta</taxon>
        <taxon>Embryophyta</taxon>
        <taxon>Tracheophyta</taxon>
        <taxon>Spermatophyta</taxon>
        <taxon>Magnoliopsida</taxon>
        <taxon>eudicotyledons</taxon>
        <taxon>Gunneridae</taxon>
        <taxon>Pentapetalae</taxon>
        <taxon>rosids</taxon>
        <taxon>Vitales</taxon>
        <taxon>Vitaceae</taxon>
        <taxon>Viteae</taxon>
        <taxon>Vitis</taxon>
    </lineage>
</organism>
<comment type="caution">
    <text evidence="3">The sequence shown here is derived from an EMBL/GenBank/DDBJ whole genome shotgun (WGS) entry which is preliminary data.</text>
</comment>
<dbReference type="AlphaFoldDB" id="A0A438J1W2"/>
<evidence type="ECO:0000313" key="3">
    <source>
        <dbReference type="EMBL" id="RVX02951.1"/>
    </source>
</evidence>
<reference evidence="3 4" key="1">
    <citation type="journal article" date="2018" name="PLoS Genet.">
        <title>Population sequencing reveals clonal diversity and ancestral inbreeding in the grapevine cultivar Chardonnay.</title>
        <authorList>
            <person name="Roach M.J."/>
            <person name="Johnson D.L."/>
            <person name="Bohlmann J."/>
            <person name="van Vuuren H.J."/>
            <person name="Jones S.J."/>
            <person name="Pretorius I.S."/>
            <person name="Schmidt S.A."/>
            <person name="Borneman A.R."/>
        </authorList>
    </citation>
    <scope>NUCLEOTIDE SEQUENCE [LARGE SCALE GENOMIC DNA]</scope>
    <source>
        <strain evidence="4">cv. Chardonnay</strain>
        <tissue evidence="3">Leaf</tissue>
    </source>
</reference>
<evidence type="ECO:0000256" key="1">
    <source>
        <dbReference type="SAM" id="MobiDB-lite"/>
    </source>
</evidence>
<dbReference type="Proteomes" id="UP000288805">
    <property type="component" value="Unassembled WGS sequence"/>
</dbReference>
<dbReference type="InterPro" id="IPR025558">
    <property type="entry name" value="DUF4283"/>
</dbReference>
<accession>A0A438J1W2</accession>
<sequence>MRAWGEAGVARGGRSCFVVESKSFEILVEELGGKLKVCIWERSKGVSSWIRFGEASLRCLLDGVEACCGEVNNQDWAIGWEEGNRKYRLERRLNEAERWLTGFQRAGGFVEGERGLEGPVEGERDGAEIHMQMLLRQAREGSWAPRHWALKGNLRIAVIGRGFLLFDFESSSEAERVLARGLRNIKENVIILDRWNPEVGCLCKDSSANEVWVRVVRLPLHLEHEGGAGRKLRREGGGGGSREGEEVGGTSCVLCCGSQREKVEQLRLQQGVLDVSSSESVPSFPPVVISDVGTAVEGRPIDSYVVKGCREGEKGVGLGLEGLDAMDGGVLIGEGPSASRPRAQTLSMERSVNGDADPLVLGEESSASRLRAQMISMERGVNGDDDPIVGMTRVAMPTKVSAVVKKGSITDEALRVEASRYVENSSLSVGGRELSSSTLSSGFDWVGAKEGALSGLVSVIKGEEQLPLSIILADGNNGELGIEGEKSSGGEGGAVGGTSRVLCCGSQREKVEQLRLQQGVLDVSSSEGVPSFPPVVISDVGTAVECRVGTVDGRVKGGKEFSFKRMDDSVFGLKGPCFGLNGPIDSYVVKGCREGEKGVGLRLEGLDAMDGGVLIGEGRSAFCPRVQTLSMERGVNGDVDPLVLGEEPSASRLRAQTISMERGVNGDDDPIVGMTRVAMPTKVSAVVKRGSMTDEALRVEASRYVENSLLSVGGRELSSSTLSSGFDWAGAKEGTLSGLVSVIEGEEQLPLSIILVDGSNGELGTEGEKSSGGEGGAGGVSLRICYRIWKEKDVGGTVAA</sequence>